<dbReference type="Proteomes" id="UP000186817">
    <property type="component" value="Unassembled WGS sequence"/>
</dbReference>
<evidence type="ECO:0000313" key="3">
    <source>
        <dbReference type="Proteomes" id="UP000186817"/>
    </source>
</evidence>
<dbReference type="InterPro" id="IPR025197">
    <property type="entry name" value="DUF4116"/>
</dbReference>
<gene>
    <name evidence="2" type="ORF">AK812_SmicGene18349</name>
</gene>
<dbReference type="EMBL" id="LSRX01000373">
    <property type="protein sequence ID" value="OLP99122.1"/>
    <property type="molecule type" value="Genomic_DNA"/>
</dbReference>
<proteinExistence type="predicted"/>
<accession>A0A1Q9DVD4</accession>
<dbReference type="Pfam" id="PF13475">
    <property type="entry name" value="DUF4116"/>
    <property type="match status" value="1"/>
</dbReference>
<dbReference type="AlphaFoldDB" id="A0A1Q9DVD4"/>
<name>A0A1Q9DVD4_SYMMI</name>
<keyword evidence="3" id="KW-1185">Reference proteome</keyword>
<reference evidence="2 3" key="1">
    <citation type="submission" date="2016-02" db="EMBL/GenBank/DDBJ databases">
        <title>Genome analysis of coral dinoflagellate symbionts highlights evolutionary adaptations to a symbiotic lifestyle.</title>
        <authorList>
            <person name="Aranda M."/>
            <person name="Li Y."/>
            <person name="Liew Y.J."/>
            <person name="Baumgarten S."/>
            <person name="Simakov O."/>
            <person name="Wilson M."/>
            <person name="Piel J."/>
            <person name="Ashoor H."/>
            <person name="Bougouffa S."/>
            <person name="Bajic V.B."/>
            <person name="Ryu T."/>
            <person name="Ravasi T."/>
            <person name="Bayer T."/>
            <person name="Micklem G."/>
            <person name="Kim H."/>
            <person name="Bhak J."/>
            <person name="Lajeunesse T.C."/>
            <person name="Voolstra C.R."/>
        </authorList>
    </citation>
    <scope>NUCLEOTIDE SEQUENCE [LARGE SCALE GENOMIC DNA]</scope>
    <source>
        <strain evidence="2 3">CCMP2467</strain>
    </source>
</reference>
<evidence type="ECO:0000259" key="1">
    <source>
        <dbReference type="Pfam" id="PF13475"/>
    </source>
</evidence>
<feature type="domain" description="DUF4116" evidence="1">
    <location>
        <begin position="35"/>
        <end position="83"/>
    </location>
</feature>
<evidence type="ECO:0000313" key="2">
    <source>
        <dbReference type="EMBL" id="OLP99122.1"/>
    </source>
</evidence>
<comment type="caution">
    <text evidence="2">The sequence shown here is derived from an EMBL/GenBank/DDBJ whole genome shotgun (WGS) entry which is preliminary data.</text>
</comment>
<dbReference type="OrthoDB" id="447781at2759"/>
<organism evidence="2 3">
    <name type="scientific">Symbiodinium microadriaticum</name>
    <name type="common">Dinoflagellate</name>
    <name type="synonym">Zooxanthella microadriatica</name>
    <dbReference type="NCBI Taxonomy" id="2951"/>
    <lineage>
        <taxon>Eukaryota</taxon>
        <taxon>Sar</taxon>
        <taxon>Alveolata</taxon>
        <taxon>Dinophyceae</taxon>
        <taxon>Suessiales</taxon>
        <taxon>Symbiodiniaceae</taxon>
        <taxon>Symbiodinium</taxon>
    </lineage>
</organism>
<protein>
    <recommendedName>
        <fullName evidence="1">DUF4116 domain-containing protein</fullName>
    </recommendedName>
</protein>
<sequence>MAPSHGHDGKPIKWEKEIEKAWWKLDLAPDKFSRDREVVMTALNQDGLALRHASEELRNDWYLVAQAVCRDGEALQFASPELRADGRLVKWAMGMKDTRPGEINTNVEEYLEHRGTQFGACDPERK</sequence>